<comment type="catalytic activity">
    <reaction evidence="4 8">
        <text>(2R)-2-phosphoglycerate = (2R)-3-phosphoglycerate</text>
        <dbReference type="Rhea" id="RHEA:15901"/>
        <dbReference type="ChEBI" id="CHEBI:58272"/>
        <dbReference type="ChEBI" id="CHEBI:58289"/>
        <dbReference type="EC" id="5.4.2.11"/>
    </reaction>
</comment>
<reference evidence="9 10" key="1">
    <citation type="journal article" date="2015" name="Genome Announc.">
        <title>Expanding the biotechnology potential of lactobacilli through comparative genomics of 213 strains and associated genera.</title>
        <authorList>
            <person name="Sun Z."/>
            <person name="Harris H.M."/>
            <person name="McCann A."/>
            <person name="Guo C."/>
            <person name="Argimon S."/>
            <person name="Zhang W."/>
            <person name="Yang X."/>
            <person name="Jeffery I.B."/>
            <person name="Cooney J.C."/>
            <person name="Kagawa T.F."/>
            <person name="Liu W."/>
            <person name="Song Y."/>
            <person name="Salvetti E."/>
            <person name="Wrobel A."/>
            <person name="Rasinkangas P."/>
            <person name="Parkhill J."/>
            <person name="Rea M.C."/>
            <person name="O'Sullivan O."/>
            <person name="Ritari J."/>
            <person name="Douillard F.P."/>
            <person name="Paul Ross R."/>
            <person name="Yang R."/>
            <person name="Briner A.E."/>
            <person name="Felis G.E."/>
            <person name="de Vos W.M."/>
            <person name="Barrangou R."/>
            <person name="Klaenhammer T.R."/>
            <person name="Caufield P.W."/>
            <person name="Cui Y."/>
            <person name="Zhang H."/>
            <person name="O'Toole P.W."/>
        </authorList>
    </citation>
    <scope>NUCLEOTIDE SEQUENCE [LARGE SCALE GENOMIC DNA]</scope>
    <source>
        <strain evidence="9 10">DSM 21116</strain>
    </source>
</reference>
<feature type="site" description="Transition state stabilizer" evidence="4 7">
    <location>
        <position position="177"/>
    </location>
</feature>
<keyword evidence="2 4" id="KW-0324">Glycolysis</keyword>
<dbReference type="NCBIfam" id="TIGR01258">
    <property type="entry name" value="pgm_1"/>
    <property type="match status" value="1"/>
</dbReference>
<dbReference type="SUPFAM" id="SSF53254">
    <property type="entry name" value="Phosphoglycerate mutase-like"/>
    <property type="match status" value="1"/>
</dbReference>
<dbReference type="GO" id="GO:0004619">
    <property type="term" value="F:phosphoglycerate mutase activity"/>
    <property type="evidence" value="ECO:0007669"/>
    <property type="project" value="UniProtKB-UniRule"/>
</dbReference>
<dbReference type="PROSITE" id="PS00175">
    <property type="entry name" value="PG_MUTASE"/>
    <property type="match status" value="1"/>
</dbReference>
<feature type="binding site" evidence="4 6">
    <location>
        <begin position="21"/>
        <end position="22"/>
    </location>
    <ligand>
        <name>substrate</name>
    </ligand>
</feature>
<evidence type="ECO:0000313" key="9">
    <source>
        <dbReference type="EMBL" id="KRM90479.1"/>
    </source>
</evidence>
<accession>A0A0R2CFI7</accession>
<feature type="binding site" evidence="4 6">
    <location>
        <begin position="114"/>
        <end position="115"/>
    </location>
    <ligand>
        <name>substrate</name>
    </ligand>
</feature>
<dbReference type="PIRSF" id="PIRSF000709">
    <property type="entry name" value="6PFK_2-Ptase"/>
    <property type="match status" value="1"/>
</dbReference>
<comment type="similarity">
    <text evidence="1 4">Belongs to the phosphoglycerate mutase family. BPG-dependent PGAM subfamily.</text>
</comment>
<dbReference type="SMART" id="SM00855">
    <property type="entry name" value="PGAM"/>
    <property type="match status" value="1"/>
</dbReference>
<evidence type="ECO:0000256" key="3">
    <source>
        <dbReference type="ARBA" id="ARBA00023235"/>
    </source>
</evidence>
<dbReference type="InterPro" id="IPR005952">
    <property type="entry name" value="Phosphogly_mut1"/>
</dbReference>
<name>A0A0R2CFI7_9LACO</name>
<comment type="caution">
    <text evidence="9">The sequence shown here is derived from an EMBL/GenBank/DDBJ whole genome shotgun (WGS) entry which is preliminary data.</text>
</comment>
<dbReference type="RefSeq" id="WP_057829594.1">
    <property type="nucleotide sequence ID" value="NZ_AYZE01000015.1"/>
</dbReference>
<feature type="active site" description="Proton donor/acceptor" evidence="4 5">
    <location>
        <position position="87"/>
    </location>
</feature>
<evidence type="ECO:0000256" key="1">
    <source>
        <dbReference type="ARBA" id="ARBA00006717"/>
    </source>
</evidence>
<comment type="caution">
    <text evidence="4">Lacks conserved residue(s) required for the propagation of feature annotation.</text>
</comment>
<dbReference type="CDD" id="cd07067">
    <property type="entry name" value="HP_PGM_like"/>
    <property type="match status" value="1"/>
</dbReference>
<dbReference type="GO" id="GO:0006096">
    <property type="term" value="P:glycolytic process"/>
    <property type="evidence" value="ECO:0007669"/>
    <property type="project" value="UniProtKB-UniRule"/>
</dbReference>
<dbReference type="Proteomes" id="UP000051131">
    <property type="component" value="Unassembled WGS sequence"/>
</dbReference>
<organism evidence="9 10">
    <name type="scientific">Liquorilactobacillus cacaonum DSM 21116</name>
    <dbReference type="NCBI Taxonomy" id="1423729"/>
    <lineage>
        <taxon>Bacteria</taxon>
        <taxon>Bacillati</taxon>
        <taxon>Bacillota</taxon>
        <taxon>Bacilli</taxon>
        <taxon>Lactobacillales</taxon>
        <taxon>Lactobacillaceae</taxon>
        <taxon>Liquorilactobacillus</taxon>
    </lineage>
</organism>
<dbReference type="AlphaFoldDB" id="A0A0R2CFI7"/>
<dbReference type="Gene3D" id="3.40.50.1240">
    <property type="entry name" value="Phosphoglycerate mutase-like"/>
    <property type="match status" value="1"/>
</dbReference>
<dbReference type="InterPro" id="IPR013078">
    <property type="entry name" value="His_Pase_superF_clade-1"/>
</dbReference>
<comment type="pathway">
    <text evidence="4 8">Carbohydrate degradation; glycolysis; pyruvate from D-glyceraldehyde 3-phosphate: step 3/5.</text>
</comment>
<dbReference type="InterPro" id="IPR001345">
    <property type="entry name" value="PG/BPGM_mutase_AS"/>
</dbReference>
<keyword evidence="10" id="KW-1185">Reference proteome</keyword>
<dbReference type="EMBL" id="AYZE01000015">
    <property type="protein sequence ID" value="KRM90479.1"/>
    <property type="molecule type" value="Genomic_DNA"/>
</dbReference>
<comment type="function">
    <text evidence="4 8">Catalyzes the interconversion of 2-phosphoglycerate and 3-phosphoglycerate.</text>
</comment>
<dbReference type="HAMAP" id="MF_01039">
    <property type="entry name" value="PGAM_GpmA"/>
    <property type="match status" value="1"/>
</dbReference>
<feature type="binding site" evidence="4 6">
    <location>
        <position position="98"/>
    </location>
    <ligand>
        <name>substrate</name>
    </ligand>
</feature>
<proteinExistence type="inferred from homology"/>
<feature type="binding site" evidence="4 6">
    <location>
        <position position="60"/>
    </location>
    <ligand>
        <name>substrate</name>
    </ligand>
</feature>
<dbReference type="Pfam" id="PF00300">
    <property type="entry name" value="His_Phos_1"/>
    <property type="match status" value="1"/>
</dbReference>
<dbReference type="GO" id="GO:0006094">
    <property type="term" value="P:gluconeogenesis"/>
    <property type="evidence" value="ECO:0007669"/>
    <property type="project" value="UniProtKB-UniRule"/>
</dbReference>
<feature type="binding site" evidence="4 6">
    <location>
        <begin position="8"/>
        <end position="15"/>
    </location>
    <ligand>
        <name>substrate</name>
    </ligand>
</feature>
<feature type="binding site" evidence="4 6">
    <location>
        <begin position="87"/>
        <end position="90"/>
    </location>
    <ligand>
        <name>substrate</name>
    </ligand>
</feature>
<evidence type="ECO:0000256" key="7">
    <source>
        <dbReference type="PIRSR" id="PIRSR613078-3"/>
    </source>
</evidence>
<evidence type="ECO:0000313" key="10">
    <source>
        <dbReference type="Proteomes" id="UP000051131"/>
    </source>
</evidence>
<feature type="active site" description="Tele-phosphohistidine intermediate" evidence="4 5">
    <location>
        <position position="9"/>
    </location>
</feature>
<dbReference type="PANTHER" id="PTHR11931">
    <property type="entry name" value="PHOSPHOGLYCERATE MUTASE"/>
    <property type="match status" value="1"/>
</dbReference>
<keyword evidence="4" id="KW-0312">Gluconeogenesis</keyword>
<dbReference type="InterPro" id="IPR029033">
    <property type="entry name" value="His_PPase_superfam"/>
</dbReference>
<dbReference type="UniPathway" id="UPA00109">
    <property type="reaction ID" value="UER00186"/>
</dbReference>
<dbReference type="OrthoDB" id="9781415at2"/>
<evidence type="ECO:0000256" key="5">
    <source>
        <dbReference type="PIRSR" id="PIRSR613078-1"/>
    </source>
</evidence>
<evidence type="ECO:0000256" key="2">
    <source>
        <dbReference type="ARBA" id="ARBA00023152"/>
    </source>
</evidence>
<dbReference type="EC" id="5.4.2.11" evidence="4 8"/>
<evidence type="ECO:0000256" key="6">
    <source>
        <dbReference type="PIRSR" id="PIRSR613078-2"/>
    </source>
</evidence>
<gene>
    <name evidence="4" type="primary">gpmA</name>
    <name evidence="9" type="ORF">FC80_GL001384</name>
</gene>
<sequence length="224" mass="25661">MVRLVLLRHGQSTANLANEYTGWSDSPLTNTGEQQAIKAGELLRQENIIFSELHTSLLSRAIKTSNIILNCINQNDVAINKTWRLNERHYGALRGLNKQWTRKIYGEKEVALWRRSYTTVPPKMSEPDKDRRYAMYPETILPLAESLEDASNRIIPYWLDKIAPKLLHQKNIIIVAHGSTLRALIKYIEGISDVMIDGVEVENAVPIVYDLNDALEIIKKKELR</sequence>
<dbReference type="STRING" id="1423729.FC80_GL001384"/>
<keyword evidence="3 4" id="KW-0413">Isomerase</keyword>
<evidence type="ECO:0000256" key="4">
    <source>
        <dbReference type="HAMAP-Rule" id="MF_01039"/>
    </source>
</evidence>
<dbReference type="PATRIC" id="fig|1423729.3.peg.1405"/>
<evidence type="ECO:0000256" key="8">
    <source>
        <dbReference type="RuleBase" id="RU004512"/>
    </source>
</evidence>
<protein>
    <recommendedName>
        <fullName evidence="4 8">2,3-bisphosphoglycerate-dependent phosphoglycerate mutase</fullName>
        <shortName evidence="4">BPG-dependent PGAM</shortName>
        <shortName evidence="4">PGAM</shortName>
        <shortName evidence="4">Phosphoglyceromutase</shortName>
        <shortName evidence="4">dPGM</shortName>
        <ecNumber evidence="4 8">5.4.2.11</ecNumber>
    </recommendedName>
</protein>